<dbReference type="Proteomes" id="UP000499080">
    <property type="component" value="Unassembled WGS sequence"/>
</dbReference>
<comment type="caution">
    <text evidence="2">The sequence shown here is derived from an EMBL/GenBank/DDBJ whole genome shotgun (WGS) entry which is preliminary data.</text>
</comment>
<evidence type="ECO:0000313" key="2">
    <source>
        <dbReference type="EMBL" id="GBM60369.1"/>
    </source>
</evidence>
<organism evidence="2 3">
    <name type="scientific">Araneus ventricosus</name>
    <name type="common">Orbweaver spider</name>
    <name type="synonym">Epeira ventricosa</name>
    <dbReference type="NCBI Taxonomy" id="182803"/>
    <lineage>
        <taxon>Eukaryota</taxon>
        <taxon>Metazoa</taxon>
        <taxon>Ecdysozoa</taxon>
        <taxon>Arthropoda</taxon>
        <taxon>Chelicerata</taxon>
        <taxon>Arachnida</taxon>
        <taxon>Araneae</taxon>
        <taxon>Araneomorphae</taxon>
        <taxon>Entelegynae</taxon>
        <taxon>Araneoidea</taxon>
        <taxon>Araneidae</taxon>
        <taxon>Araneus</taxon>
    </lineage>
</organism>
<reference evidence="2 3" key="1">
    <citation type="journal article" date="2019" name="Sci. Rep.">
        <title>Orb-weaving spider Araneus ventricosus genome elucidates the spidroin gene catalogue.</title>
        <authorList>
            <person name="Kono N."/>
            <person name="Nakamura H."/>
            <person name="Ohtoshi R."/>
            <person name="Moran D.A.P."/>
            <person name="Shinohara A."/>
            <person name="Yoshida Y."/>
            <person name="Fujiwara M."/>
            <person name="Mori M."/>
            <person name="Tomita M."/>
            <person name="Arakawa K."/>
        </authorList>
    </citation>
    <scope>NUCLEOTIDE SEQUENCE [LARGE SCALE GENOMIC DNA]</scope>
</reference>
<name>A0A4Y2H5C5_ARAVE</name>
<accession>A0A4Y2H5C5</accession>
<sequence length="91" mass="10215">MTTLSGISHFPNFHAAPAGGHQTEPAPDRQTRRIFGRAEFRNWNPPVPKPRPYRGPRCSSDKVSASAPEGYRFETRVHYEGLLHVKSCIEG</sequence>
<feature type="region of interest" description="Disordered" evidence="1">
    <location>
        <begin position="1"/>
        <end position="30"/>
    </location>
</feature>
<keyword evidence="3" id="KW-1185">Reference proteome</keyword>
<evidence type="ECO:0000313" key="3">
    <source>
        <dbReference type="Proteomes" id="UP000499080"/>
    </source>
</evidence>
<evidence type="ECO:0000256" key="1">
    <source>
        <dbReference type="SAM" id="MobiDB-lite"/>
    </source>
</evidence>
<feature type="region of interest" description="Disordered" evidence="1">
    <location>
        <begin position="44"/>
        <end position="66"/>
    </location>
</feature>
<proteinExistence type="predicted"/>
<dbReference type="EMBL" id="BGPR01001720">
    <property type="protein sequence ID" value="GBM60369.1"/>
    <property type="molecule type" value="Genomic_DNA"/>
</dbReference>
<protein>
    <submittedName>
        <fullName evidence="2">Uncharacterized protein</fullName>
    </submittedName>
</protein>
<gene>
    <name evidence="2" type="ORF">AVEN_79961_1</name>
</gene>
<dbReference type="AlphaFoldDB" id="A0A4Y2H5C5"/>